<dbReference type="InterPro" id="IPR010368">
    <property type="entry name" value="Com_YlbF"/>
</dbReference>
<dbReference type="Pfam" id="PF06133">
    <property type="entry name" value="Com_YlbF"/>
    <property type="match status" value="1"/>
</dbReference>
<dbReference type="InterPro" id="IPR052767">
    <property type="entry name" value="Bact_com_dev_regulator"/>
</dbReference>
<sequence>MQIQEQHPVLDHAAALGQKLLSAEEIRRFRMAEEQIQRSRRVNELIEAIKRKQKELVHAKHYQKTAYIGKLEEELAALHEEMDNLPIVREYQQSQVEMNDLLQTLQKVVADAVSEKLDVETGGDVGQGGCGSGGPCGCG</sequence>
<keyword evidence="2" id="KW-1185">Reference proteome</keyword>
<name>A0ABV8JIY8_9BACL</name>
<dbReference type="RefSeq" id="WP_380705766.1">
    <property type="nucleotide sequence ID" value="NZ_JBHSAP010000018.1"/>
</dbReference>
<comment type="caution">
    <text evidence="1">The sequence shown here is derived from an EMBL/GenBank/DDBJ whole genome shotgun (WGS) entry which is preliminary data.</text>
</comment>
<dbReference type="InterPro" id="IPR016783">
    <property type="entry name" value="Biofilm_formation_YmcA"/>
</dbReference>
<accession>A0ABV8JIY8</accession>
<evidence type="ECO:0000313" key="1">
    <source>
        <dbReference type="EMBL" id="MFC4077932.1"/>
    </source>
</evidence>
<gene>
    <name evidence="1" type="ORF">ACFOUO_14110</name>
</gene>
<dbReference type="SUPFAM" id="SSF158622">
    <property type="entry name" value="YheA/YmcA-like"/>
    <property type="match status" value="1"/>
</dbReference>
<dbReference type="EMBL" id="JBHSAP010000018">
    <property type="protein sequence ID" value="MFC4077932.1"/>
    <property type="molecule type" value="Genomic_DNA"/>
</dbReference>
<dbReference type="PANTHER" id="PTHR38448:SF1">
    <property type="entry name" value="YLBF FAMILY REGULATOR"/>
    <property type="match status" value="1"/>
</dbReference>
<dbReference type="PANTHER" id="PTHR38448">
    <property type="entry name" value="REGULATORY PROTEIN YLBF-RELATED"/>
    <property type="match status" value="1"/>
</dbReference>
<dbReference type="InterPro" id="IPR023378">
    <property type="entry name" value="YheA/YmcA-like_dom_sf"/>
</dbReference>
<protein>
    <submittedName>
        <fullName evidence="1">YlbF family regulator</fullName>
    </submittedName>
</protein>
<reference evidence="2" key="1">
    <citation type="journal article" date="2019" name="Int. J. Syst. Evol. Microbiol.">
        <title>The Global Catalogue of Microorganisms (GCM) 10K type strain sequencing project: providing services to taxonomists for standard genome sequencing and annotation.</title>
        <authorList>
            <consortium name="The Broad Institute Genomics Platform"/>
            <consortium name="The Broad Institute Genome Sequencing Center for Infectious Disease"/>
            <person name="Wu L."/>
            <person name="Ma J."/>
        </authorList>
    </citation>
    <scope>NUCLEOTIDE SEQUENCE [LARGE SCALE GENOMIC DNA]</scope>
    <source>
        <strain evidence="2">IBRC-M 10813</strain>
    </source>
</reference>
<dbReference type="Proteomes" id="UP001595843">
    <property type="component" value="Unassembled WGS sequence"/>
</dbReference>
<organism evidence="1 2">
    <name type="scientific">Salinithrix halophila</name>
    <dbReference type="NCBI Taxonomy" id="1485204"/>
    <lineage>
        <taxon>Bacteria</taxon>
        <taxon>Bacillati</taxon>
        <taxon>Bacillota</taxon>
        <taxon>Bacilli</taxon>
        <taxon>Bacillales</taxon>
        <taxon>Thermoactinomycetaceae</taxon>
        <taxon>Salinithrix</taxon>
    </lineage>
</organism>
<dbReference type="Gene3D" id="1.20.1500.10">
    <property type="entry name" value="YheA/YmcA-like"/>
    <property type="match status" value="1"/>
</dbReference>
<dbReference type="PIRSF" id="PIRSF021287">
    <property type="entry name" value="Biofilm_formation_YmcA"/>
    <property type="match status" value="1"/>
</dbReference>
<evidence type="ECO:0000313" key="2">
    <source>
        <dbReference type="Proteomes" id="UP001595843"/>
    </source>
</evidence>
<proteinExistence type="predicted"/>